<protein>
    <submittedName>
        <fullName evidence="1">Uncharacterized protein</fullName>
    </submittedName>
</protein>
<name>A0AAD9XBP9_9ROSI</name>
<evidence type="ECO:0000313" key="1">
    <source>
        <dbReference type="EMBL" id="KAK2656448.1"/>
    </source>
</evidence>
<comment type="caution">
    <text evidence="1">The sequence shown here is derived from an EMBL/GenBank/DDBJ whole genome shotgun (WGS) entry which is preliminary data.</text>
</comment>
<reference evidence="1" key="1">
    <citation type="journal article" date="2023" name="Plant J.">
        <title>Genome sequences and population genomics provide insights into the demographic history, inbreeding, and mutation load of two 'living fossil' tree species of Dipteronia.</title>
        <authorList>
            <person name="Feng Y."/>
            <person name="Comes H.P."/>
            <person name="Chen J."/>
            <person name="Zhu S."/>
            <person name="Lu R."/>
            <person name="Zhang X."/>
            <person name="Li P."/>
            <person name="Qiu J."/>
            <person name="Olsen K.M."/>
            <person name="Qiu Y."/>
        </authorList>
    </citation>
    <scope>NUCLEOTIDE SEQUENCE</scope>
    <source>
        <strain evidence="1">KIB01</strain>
    </source>
</reference>
<gene>
    <name evidence="1" type="ORF">Ddye_009500</name>
</gene>
<accession>A0AAD9XBP9</accession>
<dbReference type="EMBL" id="JANJYI010000003">
    <property type="protein sequence ID" value="KAK2656448.1"/>
    <property type="molecule type" value="Genomic_DNA"/>
</dbReference>
<dbReference type="Proteomes" id="UP001280121">
    <property type="component" value="Unassembled WGS sequence"/>
</dbReference>
<organism evidence="1 2">
    <name type="scientific">Dipteronia dyeriana</name>
    <dbReference type="NCBI Taxonomy" id="168575"/>
    <lineage>
        <taxon>Eukaryota</taxon>
        <taxon>Viridiplantae</taxon>
        <taxon>Streptophyta</taxon>
        <taxon>Embryophyta</taxon>
        <taxon>Tracheophyta</taxon>
        <taxon>Spermatophyta</taxon>
        <taxon>Magnoliopsida</taxon>
        <taxon>eudicotyledons</taxon>
        <taxon>Gunneridae</taxon>
        <taxon>Pentapetalae</taxon>
        <taxon>rosids</taxon>
        <taxon>malvids</taxon>
        <taxon>Sapindales</taxon>
        <taxon>Sapindaceae</taxon>
        <taxon>Hippocastanoideae</taxon>
        <taxon>Acereae</taxon>
        <taxon>Dipteronia</taxon>
    </lineage>
</organism>
<sequence>MGLPNGTEDVEYDMGQFDETCIRMKNLLLKKKVRTITLSSLMKKLNNMKEADDVFRISFILFTISTLLCLPESSKINEALLTQLKIRGLYCRIGLHCNIYMLKFLQPIHEQVYSTTDNTNWLK</sequence>
<dbReference type="AlphaFoldDB" id="A0AAD9XBP9"/>
<proteinExistence type="predicted"/>
<keyword evidence="2" id="KW-1185">Reference proteome</keyword>
<evidence type="ECO:0000313" key="2">
    <source>
        <dbReference type="Proteomes" id="UP001280121"/>
    </source>
</evidence>